<evidence type="ECO:0000313" key="1">
    <source>
        <dbReference type="Ensembl" id="ENSPKIP00000007254.1"/>
    </source>
</evidence>
<name>A0A3B3QN32_9TELE</name>
<reference evidence="1" key="1">
    <citation type="submission" date="2025-08" db="UniProtKB">
        <authorList>
            <consortium name="Ensembl"/>
        </authorList>
    </citation>
    <scope>IDENTIFICATION</scope>
</reference>
<reference evidence="1" key="2">
    <citation type="submission" date="2025-09" db="UniProtKB">
        <authorList>
            <consortium name="Ensembl"/>
        </authorList>
    </citation>
    <scope>IDENTIFICATION</scope>
</reference>
<sequence>MSIPCVLLGMNEVGWQETRGGMRHANGAQEAAGVRVPGSAVLAGVSATVVGAPGGQPPLSGRSQDDATVGYYFQRQPGDQLAGYTSKHRWPTGDGIHMDQVVAVALLPRGGESWWMEGSGNRKQSSKDLDSVTEKCIVLLS</sequence>
<evidence type="ECO:0000313" key="2">
    <source>
        <dbReference type="Proteomes" id="UP000261540"/>
    </source>
</evidence>
<organism evidence="1 2">
    <name type="scientific">Paramormyrops kingsleyae</name>
    <dbReference type="NCBI Taxonomy" id="1676925"/>
    <lineage>
        <taxon>Eukaryota</taxon>
        <taxon>Metazoa</taxon>
        <taxon>Chordata</taxon>
        <taxon>Craniata</taxon>
        <taxon>Vertebrata</taxon>
        <taxon>Euteleostomi</taxon>
        <taxon>Actinopterygii</taxon>
        <taxon>Neopterygii</taxon>
        <taxon>Teleostei</taxon>
        <taxon>Osteoglossocephala</taxon>
        <taxon>Osteoglossomorpha</taxon>
        <taxon>Osteoglossiformes</taxon>
        <taxon>Mormyridae</taxon>
        <taxon>Paramormyrops</taxon>
    </lineage>
</organism>
<keyword evidence="2" id="KW-1185">Reference proteome</keyword>
<dbReference type="Proteomes" id="UP000261540">
    <property type="component" value="Unplaced"/>
</dbReference>
<protein>
    <submittedName>
        <fullName evidence="1">Uncharacterized protein</fullName>
    </submittedName>
</protein>
<dbReference type="AlphaFoldDB" id="A0A3B3QN32"/>
<dbReference type="STRING" id="1676925.ENSPKIP00000007254"/>
<dbReference type="Ensembl" id="ENSPKIT00000031303.1">
    <property type="protein sequence ID" value="ENSPKIP00000007254.1"/>
    <property type="gene ID" value="ENSPKIG00000023224.1"/>
</dbReference>
<proteinExistence type="predicted"/>
<accession>A0A3B3QN32</accession>
<dbReference type="GeneTree" id="ENSGT00940000177852"/>